<protein>
    <recommendedName>
        <fullName evidence="3">exo-alpha-sialidase</fullName>
        <ecNumber evidence="3">3.2.1.18</ecNumber>
    </recommendedName>
</protein>
<evidence type="ECO:0000256" key="3">
    <source>
        <dbReference type="ARBA" id="ARBA00012733"/>
    </source>
</evidence>
<dbReference type="GO" id="GO:0004308">
    <property type="term" value="F:exo-alpha-sialidase activity"/>
    <property type="evidence" value="ECO:0007669"/>
    <property type="project" value="UniProtKB-EC"/>
</dbReference>
<accession>A0A5K7YG44</accession>
<comment type="similarity">
    <text evidence="2">Belongs to the glycosyl hydrolase 33 family.</text>
</comment>
<dbReference type="InterPro" id="IPR036278">
    <property type="entry name" value="Sialidase_sf"/>
</dbReference>
<dbReference type="InterPro" id="IPR026856">
    <property type="entry name" value="Sialidase_fam"/>
</dbReference>
<dbReference type="Pfam" id="PF13088">
    <property type="entry name" value="BNR_2"/>
    <property type="match status" value="1"/>
</dbReference>
<feature type="domain" description="Sialidase" evidence="4">
    <location>
        <begin position="97"/>
        <end position="317"/>
    </location>
</feature>
<dbReference type="GO" id="GO:0006689">
    <property type="term" value="P:ganglioside catabolic process"/>
    <property type="evidence" value="ECO:0007669"/>
    <property type="project" value="TreeGrafter"/>
</dbReference>
<keyword evidence="6" id="KW-1185">Reference proteome</keyword>
<organism evidence="5 6">
    <name type="scientific">Desulfosarcina alkanivorans</name>
    <dbReference type="NCBI Taxonomy" id="571177"/>
    <lineage>
        <taxon>Bacteria</taxon>
        <taxon>Pseudomonadati</taxon>
        <taxon>Thermodesulfobacteriota</taxon>
        <taxon>Desulfobacteria</taxon>
        <taxon>Desulfobacterales</taxon>
        <taxon>Desulfosarcinaceae</taxon>
        <taxon>Desulfosarcina</taxon>
    </lineage>
</organism>
<comment type="catalytic activity">
    <reaction evidence="1">
        <text>Hydrolysis of alpha-(2-&gt;3)-, alpha-(2-&gt;6)-, alpha-(2-&gt;8)- glycosidic linkages of terminal sialic acid residues in oligosaccharides, glycoproteins, glycolipids, colominic acid and synthetic substrates.</text>
        <dbReference type="EC" id="3.2.1.18"/>
    </reaction>
</comment>
<evidence type="ECO:0000313" key="6">
    <source>
        <dbReference type="Proteomes" id="UP000427906"/>
    </source>
</evidence>
<name>A0A5K7YG44_9BACT</name>
<dbReference type="GO" id="GO:0005737">
    <property type="term" value="C:cytoplasm"/>
    <property type="evidence" value="ECO:0007669"/>
    <property type="project" value="TreeGrafter"/>
</dbReference>
<dbReference type="EMBL" id="AP021874">
    <property type="protein sequence ID" value="BBO66739.1"/>
    <property type="molecule type" value="Genomic_DNA"/>
</dbReference>
<dbReference type="RefSeq" id="WP_155315074.1">
    <property type="nucleotide sequence ID" value="NZ_AP021874.1"/>
</dbReference>
<dbReference type="SUPFAM" id="SSF50939">
    <property type="entry name" value="Sialidases"/>
    <property type="match status" value="1"/>
</dbReference>
<evidence type="ECO:0000259" key="4">
    <source>
        <dbReference type="Pfam" id="PF13088"/>
    </source>
</evidence>
<gene>
    <name evidence="5" type="ORF">DSCA_06690</name>
</gene>
<sequence>MFHRQIIIAQKNHAFYHVPSLVVAPDGSVLAFCEERWRSPCDDTGECHIVMKKSRDHGQTWGDLVHLRRKPGAKYHMGSAVVDPHDGRVLLMCGGGWLQSADHGDTWQDWSPVVHDVAGAERGATHGSAPGMVKGYGAHRGRILWPARTIVSTDGYNDLSIPDRRQKCYSMVLYSDDHGATIRSSNYFLQGTGEACLAERMNGDLYVNARAYWGDHQRKTAVSHDGGARFMETPPDSRLREMDQGCNASLLRYPPALCGGRDILLFANPDTTGEYREHGVVHASLDGGRTWPVKKEVTPWGAWFDYSAMTVGRDGTVLLMYKTTPGMAGIPSSADGCCSMALARFDLDWIGIM</sequence>
<dbReference type="PANTHER" id="PTHR10628">
    <property type="entry name" value="SIALIDASE"/>
    <property type="match status" value="1"/>
</dbReference>
<dbReference type="InterPro" id="IPR011040">
    <property type="entry name" value="Sialidase"/>
</dbReference>
<dbReference type="OrthoDB" id="7294637at2"/>
<dbReference type="Proteomes" id="UP000427906">
    <property type="component" value="Chromosome"/>
</dbReference>
<dbReference type="AlphaFoldDB" id="A0A5K7YG44"/>
<dbReference type="PANTHER" id="PTHR10628:SF30">
    <property type="entry name" value="EXO-ALPHA-SIALIDASE"/>
    <property type="match status" value="1"/>
</dbReference>
<evidence type="ECO:0000256" key="2">
    <source>
        <dbReference type="ARBA" id="ARBA00009348"/>
    </source>
</evidence>
<dbReference type="Gene3D" id="2.120.10.10">
    <property type="match status" value="1"/>
</dbReference>
<dbReference type="GO" id="GO:0009313">
    <property type="term" value="P:oligosaccharide catabolic process"/>
    <property type="evidence" value="ECO:0007669"/>
    <property type="project" value="TreeGrafter"/>
</dbReference>
<dbReference type="CDD" id="cd15482">
    <property type="entry name" value="Sialidase_non-viral"/>
    <property type="match status" value="1"/>
</dbReference>
<proteinExistence type="inferred from homology"/>
<evidence type="ECO:0000256" key="1">
    <source>
        <dbReference type="ARBA" id="ARBA00000427"/>
    </source>
</evidence>
<evidence type="ECO:0000313" key="5">
    <source>
        <dbReference type="EMBL" id="BBO66739.1"/>
    </source>
</evidence>
<dbReference type="GO" id="GO:0016020">
    <property type="term" value="C:membrane"/>
    <property type="evidence" value="ECO:0007669"/>
    <property type="project" value="TreeGrafter"/>
</dbReference>
<reference evidence="5 6" key="1">
    <citation type="submission" date="2019-11" db="EMBL/GenBank/DDBJ databases">
        <title>Comparative genomics of hydrocarbon-degrading Desulfosarcina strains.</title>
        <authorList>
            <person name="Watanabe M."/>
            <person name="Kojima H."/>
            <person name="Fukui M."/>
        </authorList>
    </citation>
    <scope>NUCLEOTIDE SEQUENCE [LARGE SCALE GENOMIC DNA]</scope>
    <source>
        <strain evidence="5 6">PL12</strain>
    </source>
</reference>
<dbReference type="EC" id="3.2.1.18" evidence="3"/>
<dbReference type="KEGG" id="dalk:DSCA_06690"/>